<keyword evidence="2" id="KW-1133">Transmembrane helix</keyword>
<dbReference type="EMBL" id="CP089983">
    <property type="protein sequence ID" value="WXB04455.1"/>
    <property type="molecule type" value="Genomic_DNA"/>
</dbReference>
<evidence type="ECO:0000313" key="5">
    <source>
        <dbReference type="Proteomes" id="UP001374803"/>
    </source>
</evidence>
<proteinExistence type="predicted"/>
<feature type="chain" id="PRO_5045977854" description="Tetratricopeptide repeat protein" evidence="3">
    <location>
        <begin position="27"/>
        <end position="332"/>
    </location>
</feature>
<feature type="signal peptide" evidence="3">
    <location>
        <begin position="1"/>
        <end position="26"/>
    </location>
</feature>
<keyword evidence="3" id="KW-0732">Signal</keyword>
<keyword evidence="2" id="KW-0812">Transmembrane</keyword>
<evidence type="ECO:0000313" key="4">
    <source>
        <dbReference type="EMBL" id="WXB04455.1"/>
    </source>
</evidence>
<accession>A0ABZ2L5I1</accession>
<feature type="transmembrane region" description="Helical" evidence="2">
    <location>
        <begin position="280"/>
        <end position="303"/>
    </location>
</feature>
<evidence type="ECO:0000256" key="2">
    <source>
        <dbReference type="SAM" id="Phobius"/>
    </source>
</evidence>
<organism evidence="4 5">
    <name type="scientific">Pendulispora rubella</name>
    <dbReference type="NCBI Taxonomy" id="2741070"/>
    <lineage>
        <taxon>Bacteria</taxon>
        <taxon>Pseudomonadati</taxon>
        <taxon>Myxococcota</taxon>
        <taxon>Myxococcia</taxon>
        <taxon>Myxococcales</taxon>
        <taxon>Sorangiineae</taxon>
        <taxon>Pendulisporaceae</taxon>
        <taxon>Pendulispora</taxon>
    </lineage>
</organism>
<dbReference type="InterPro" id="IPR011990">
    <property type="entry name" value="TPR-like_helical_dom_sf"/>
</dbReference>
<keyword evidence="2" id="KW-0472">Membrane</keyword>
<dbReference type="Proteomes" id="UP001374803">
    <property type="component" value="Chromosome"/>
</dbReference>
<evidence type="ECO:0000256" key="3">
    <source>
        <dbReference type="SAM" id="SignalP"/>
    </source>
</evidence>
<evidence type="ECO:0000256" key="1">
    <source>
        <dbReference type="SAM" id="MobiDB-lite"/>
    </source>
</evidence>
<feature type="region of interest" description="Disordered" evidence="1">
    <location>
        <begin position="190"/>
        <end position="222"/>
    </location>
</feature>
<protein>
    <recommendedName>
        <fullName evidence="6">Tetratricopeptide repeat protein</fullName>
    </recommendedName>
</protein>
<keyword evidence="5" id="KW-1185">Reference proteome</keyword>
<gene>
    <name evidence="4" type="ORF">LVJ94_47080</name>
</gene>
<sequence length="332" mass="34588">MSRTSLVRGCIVGFGSLLVLGTPAWAQPHDAAGAEAMYRRGKEAARAGDWATACSQFAESQRLEPAPGTLLNLADCEERRGQLARAWEHFLQAETALPRGDSRVAFARGRSKALEPRVPRLTVRLAGALPAKVRVRRDEHDLGDAALGVPLPVDPGHHVVVALAEGRKETRVSVLVAEGESREVTVVLALDAQDPSPPRDVRSVPGRTEGPPRGSETGSGQGRSTLGYALLGVGAVGLAAGTVTGLMALLRAGTVKDTCGPDYDRCDGASVDAARQGKTFATVSTVSFALGAVAAGVGVYFLLTPAEKRPRAGLHLQHVQITAVGASLSGAF</sequence>
<name>A0ABZ2L5I1_9BACT</name>
<dbReference type="Gene3D" id="1.25.40.10">
    <property type="entry name" value="Tetratricopeptide repeat domain"/>
    <property type="match status" value="1"/>
</dbReference>
<reference evidence="4" key="1">
    <citation type="submission" date="2021-12" db="EMBL/GenBank/DDBJ databases">
        <title>Discovery of the Pendulisporaceae a myxobacterial family with distinct sporulation behavior and unique specialized metabolism.</title>
        <authorList>
            <person name="Garcia R."/>
            <person name="Popoff A."/>
            <person name="Bader C.D."/>
            <person name="Loehr J."/>
            <person name="Walesch S."/>
            <person name="Walt C."/>
            <person name="Boldt J."/>
            <person name="Bunk B."/>
            <person name="Haeckl F.J.F.P.J."/>
            <person name="Gunesch A.P."/>
            <person name="Birkelbach J."/>
            <person name="Nuebel U."/>
            <person name="Pietschmann T."/>
            <person name="Bach T."/>
            <person name="Mueller R."/>
        </authorList>
    </citation>
    <scope>NUCLEOTIDE SEQUENCE</scope>
    <source>
        <strain evidence="4">MSr11367</strain>
    </source>
</reference>
<dbReference type="RefSeq" id="WP_394834096.1">
    <property type="nucleotide sequence ID" value="NZ_CP089929.1"/>
</dbReference>
<dbReference type="SUPFAM" id="SSF48452">
    <property type="entry name" value="TPR-like"/>
    <property type="match status" value="1"/>
</dbReference>
<evidence type="ECO:0008006" key="6">
    <source>
        <dbReference type="Google" id="ProtNLM"/>
    </source>
</evidence>